<evidence type="ECO:0000256" key="1">
    <source>
        <dbReference type="ARBA" id="ARBA00022679"/>
    </source>
</evidence>
<accession>A0A383DCX1</accession>
<gene>
    <name evidence="2" type="ORF">METZ01_LOCUS494572</name>
</gene>
<name>A0A383DCX1_9ZZZZ</name>
<reference evidence="2" key="1">
    <citation type="submission" date="2018-05" db="EMBL/GenBank/DDBJ databases">
        <authorList>
            <person name="Lanie J.A."/>
            <person name="Ng W.-L."/>
            <person name="Kazmierczak K.M."/>
            <person name="Andrzejewski T.M."/>
            <person name="Davidsen T.M."/>
            <person name="Wayne K.J."/>
            <person name="Tettelin H."/>
            <person name="Glass J.I."/>
            <person name="Rusch D."/>
            <person name="Podicherti R."/>
            <person name="Tsui H.-C.T."/>
            <person name="Winkler M.E."/>
        </authorList>
    </citation>
    <scope>NUCLEOTIDE SEQUENCE</scope>
</reference>
<dbReference type="InterPro" id="IPR023606">
    <property type="entry name" value="CoA-Trfase_III_dom_1_sf"/>
</dbReference>
<proteinExistence type="predicted"/>
<sequence>MAQATTDPILNGKTVLDFTQYLAGPTATRLMAELGADVIKVEQATGGDPSRTLPFVKNARSIYF</sequence>
<evidence type="ECO:0000313" key="2">
    <source>
        <dbReference type="EMBL" id="SVE41718.1"/>
    </source>
</evidence>
<feature type="non-terminal residue" evidence="2">
    <location>
        <position position="64"/>
    </location>
</feature>
<protein>
    <recommendedName>
        <fullName evidence="3">CoA transferase</fullName>
    </recommendedName>
</protein>
<dbReference type="Pfam" id="PF02515">
    <property type="entry name" value="CoA_transf_3"/>
    <property type="match status" value="1"/>
</dbReference>
<dbReference type="PANTHER" id="PTHR48207">
    <property type="entry name" value="SUCCINATE--HYDROXYMETHYLGLUTARATE COA-TRANSFERASE"/>
    <property type="match status" value="1"/>
</dbReference>
<dbReference type="AlphaFoldDB" id="A0A383DCX1"/>
<keyword evidence="1" id="KW-0808">Transferase</keyword>
<dbReference type="GO" id="GO:0008410">
    <property type="term" value="F:CoA-transferase activity"/>
    <property type="evidence" value="ECO:0007669"/>
    <property type="project" value="TreeGrafter"/>
</dbReference>
<organism evidence="2">
    <name type="scientific">marine metagenome</name>
    <dbReference type="NCBI Taxonomy" id="408172"/>
    <lineage>
        <taxon>unclassified sequences</taxon>
        <taxon>metagenomes</taxon>
        <taxon>ecological metagenomes</taxon>
    </lineage>
</organism>
<dbReference type="InterPro" id="IPR003673">
    <property type="entry name" value="CoA-Trfase_fam_III"/>
</dbReference>
<dbReference type="PANTHER" id="PTHR48207:SF3">
    <property type="entry name" value="SUCCINATE--HYDROXYMETHYLGLUTARATE COA-TRANSFERASE"/>
    <property type="match status" value="1"/>
</dbReference>
<dbReference type="Gene3D" id="3.40.50.10540">
    <property type="entry name" value="Crotonobetainyl-coa:carnitine coa-transferase, domain 1"/>
    <property type="match status" value="1"/>
</dbReference>
<dbReference type="EMBL" id="UINC01215829">
    <property type="protein sequence ID" value="SVE41718.1"/>
    <property type="molecule type" value="Genomic_DNA"/>
</dbReference>
<dbReference type="InterPro" id="IPR050483">
    <property type="entry name" value="CoA-transferase_III_domain"/>
</dbReference>
<evidence type="ECO:0008006" key="3">
    <source>
        <dbReference type="Google" id="ProtNLM"/>
    </source>
</evidence>
<dbReference type="SUPFAM" id="SSF89796">
    <property type="entry name" value="CoA-transferase family III (CaiB/BaiF)"/>
    <property type="match status" value="1"/>
</dbReference>